<evidence type="ECO:0000313" key="1">
    <source>
        <dbReference type="EMBL" id="OMP12950.1"/>
    </source>
</evidence>
<comment type="caution">
    <text evidence="1">The sequence shown here is derived from an EMBL/GenBank/DDBJ whole genome shotgun (WGS) entry which is preliminary data.</text>
</comment>
<dbReference type="AlphaFoldDB" id="A0A1R3L0X4"/>
<sequence length="126" mass="14292">MVLPGAGLNRKNRLTFKDLQTVSNLAVPFGRLSKAWCETLPGSLQPARNVIRNLFCDLIFNPRLSSYRAQLIAAIVESIWSQSKNVLVMCKTRPTRLSPSQTLTNMYTRQQLLLPDRIQAERMTTT</sequence>
<protein>
    <submittedName>
        <fullName evidence="1">Uncharacterized protein</fullName>
    </submittedName>
</protein>
<evidence type="ECO:0000313" key="2">
    <source>
        <dbReference type="Proteomes" id="UP000187203"/>
    </source>
</evidence>
<proteinExistence type="predicted"/>
<dbReference type="Proteomes" id="UP000187203">
    <property type="component" value="Unassembled WGS sequence"/>
</dbReference>
<keyword evidence="2" id="KW-1185">Reference proteome</keyword>
<organism evidence="1 2">
    <name type="scientific">Corchorus olitorius</name>
    <dbReference type="NCBI Taxonomy" id="93759"/>
    <lineage>
        <taxon>Eukaryota</taxon>
        <taxon>Viridiplantae</taxon>
        <taxon>Streptophyta</taxon>
        <taxon>Embryophyta</taxon>
        <taxon>Tracheophyta</taxon>
        <taxon>Spermatophyta</taxon>
        <taxon>Magnoliopsida</taxon>
        <taxon>eudicotyledons</taxon>
        <taxon>Gunneridae</taxon>
        <taxon>Pentapetalae</taxon>
        <taxon>rosids</taxon>
        <taxon>malvids</taxon>
        <taxon>Malvales</taxon>
        <taxon>Malvaceae</taxon>
        <taxon>Grewioideae</taxon>
        <taxon>Apeibeae</taxon>
        <taxon>Corchorus</taxon>
    </lineage>
</organism>
<dbReference type="EMBL" id="AWUE01005546">
    <property type="protein sequence ID" value="OMP12950.1"/>
    <property type="molecule type" value="Genomic_DNA"/>
</dbReference>
<gene>
    <name evidence="1" type="ORF">COLO4_02533</name>
</gene>
<reference evidence="2" key="1">
    <citation type="submission" date="2013-09" db="EMBL/GenBank/DDBJ databases">
        <title>Corchorus olitorius genome sequencing.</title>
        <authorList>
            <person name="Alam M."/>
            <person name="Haque M.S."/>
            <person name="Islam M.S."/>
            <person name="Emdad E.M."/>
            <person name="Islam M.M."/>
            <person name="Ahmed B."/>
            <person name="Halim A."/>
            <person name="Hossen Q.M.M."/>
            <person name="Hossain M.Z."/>
            <person name="Ahmed R."/>
            <person name="Khan M.M."/>
            <person name="Islam R."/>
            <person name="Rashid M.M."/>
            <person name="Khan S.A."/>
            <person name="Rahman M.S."/>
            <person name="Alam M."/>
            <person name="Yahiya A.S."/>
            <person name="Khan M.S."/>
            <person name="Azam M.S."/>
            <person name="Haque T."/>
            <person name="Lashkar M.Z.H."/>
            <person name="Akhand A.I."/>
            <person name="Morshed G."/>
            <person name="Roy S."/>
            <person name="Uddin K.S."/>
            <person name="Rabeya T."/>
            <person name="Hossain A.S."/>
            <person name="Chowdhury A."/>
            <person name="Snigdha A.R."/>
            <person name="Mortoza M.S."/>
            <person name="Matin S.A."/>
            <person name="Hoque S.M.E."/>
            <person name="Islam M.K."/>
            <person name="Roy D.K."/>
            <person name="Haider R."/>
            <person name="Moosa M.M."/>
            <person name="Elias S.M."/>
            <person name="Hasan A.M."/>
            <person name="Jahan S."/>
            <person name="Shafiuddin M."/>
            <person name="Mahmood N."/>
            <person name="Shommy N.S."/>
        </authorList>
    </citation>
    <scope>NUCLEOTIDE SEQUENCE [LARGE SCALE GENOMIC DNA]</scope>
    <source>
        <strain evidence="2">cv. O-4</strain>
    </source>
</reference>
<accession>A0A1R3L0X4</accession>
<name>A0A1R3L0X4_9ROSI</name>